<evidence type="ECO:0000256" key="1">
    <source>
        <dbReference type="SAM" id="MobiDB-lite"/>
    </source>
</evidence>
<feature type="compositionally biased region" description="Polar residues" evidence="1">
    <location>
        <begin position="180"/>
        <end position="189"/>
    </location>
</feature>
<sequence>MADIRSSLLDLSSLKFSCFRAPGFPSTLSSRKPHGLVFVTSSFSRSPQRRSSHHIFAKPRKPPLHLSQDSVLDDLVLVSHTEHSDGSIIFRFGDATEMNIDIQPKESSATGRDVELEISSIESKETLVEEDVKLGDFGNPKSPDSSGSNVEKETLSESTRGVEVSDGAMKLELSDDSEKNASSSTTSTIKGLDGRNGADDDSDAVVVPSLGSSKVEHMNNSEEVVHNKLKDKARALSTDSLNDSFVEVNTIHLSEGRSSIITSEELVDQSAAEQGDSGLNIKINSAYKEVLVSENEADITPLNDIKLDHIQDMETSNCREEAVEINTLRENVSCAEPEPVLLVEKSCKNVEELQEETTVQNSEKMEDVSPSSHAYLEKENLGTAEQNIGDVEVDSRNLFSTEIGIDLSKGKTEADRLEYKLFQLRGMKLSEELYCPVSYFFVMIIHD</sequence>
<comment type="caution">
    <text evidence="2">The sequence shown here is derived from an EMBL/GenBank/DDBJ whole genome shotgun (WGS) entry which is preliminary data.</text>
</comment>
<reference evidence="2 3" key="1">
    <citation type="submission" date="2024-01" db="EMBL/GenBank/DDBJ databases">
        <title>Genome assemblies of Stephania.</title>
        <authorList>
            <person name="Yang L."/>
        </authorList>
    </citation>
    <scope>NUCLEOTIDE SEQUENCE [LARGE SCALE GENOMIC DNA]</scope>
    <source>
        <strain evidence="2">QJT</strain>
        <tissue evidence="2">Leaf</tissue>
    </source>
</reference>
<name>A0AAP0ETX4_9MAGN</name>
<dbReference type="AlphaFoldDB" id="A0AAP0ETX4"/>
<feature type="region of interest" description="Disordered" evidence="1">
    <location>
        <begin position="129"/>
        <end position="205"/>
    </location>
</feature>
<evidence type="ECO:0000313" key="3">
    <source>
        <dbReference type="Proteomes" id="UP001417504"/>
    </source>
</evidence>
<protein>
    <submittedName>
        <fullName evidence="2">Uncharacterized protein</fullName>
    </submittedName>
</protein>
<evidence type="ECO:0000313" key="2">
    <source>
        <dbReference type="EMBL" id="KAK9096752.1"/>
    </source>
</evidence>
<proteinExistence type="predicted"/>
<accession>A0AAP0ETX4</accession>
<dbReference type="EMBL" id="JBBNAE010000009">
    <property type="protein sequence ID" value="KAK9096752.1"/>
    <property type="molecule type" value="Genomic_DNA"/>
</dbReference>
<keyword evidence="3" id="KW-1185">Reference proteome</keyword>
<gene>
    <name evidence="2" type="ORF">Sjap_022249</name>
</gene>
<dbReference type="Proteomes" id="UP001417504">
    <property type="component" value="Unassembled WGS sequence"/>
</dbReference>
<organism evidence="2 3">
    <name type="scientific">Stephania japonica</name>
    <dbReference type="NCBI Taxonomy" id="461633"/>
    <lineage>
        <taxon>Eukaryota</taxon>
        <taxon>Viridiplantae</taxon>
        <taxon>Streptophyta</taxon>
        <taxon>Embryophyta</taxon>
        <taxon>Tracheophyta</taxon>
        <taxon>Spermatophyta</taxon>
        <taxon>Magnoliopsida</taxon>
        <taxon>Ranunculales</taxon>
        <taxon>Menispermaceae</taxon>
        <taxon>Menispermoideae</taxon>
        <taxon>Cissampelideae</taxon>
        <taxon>Stephania</taxon>
    </lineage>
</organism>